<dbReference type="Proteomes" id="UP000030341">
    <property type="component" value="Chromosome 2"/>
</dbReference>
<gene>
    <name evidence="1" type="ORF">OM33_21585</name>
</gene>
<dbReference type="AlphaFoldDB" id="A0A0A7EM24"/>
<keyword evidence="2" id="KW-1185">Reference proteome</keyword>
<protein>
    <recommendedName>
        <fullName evidence="3">Lipoprotein</fullName>
    </recommendedName>
</protein>
<dbReference type="eggNOG" id="ENOG50347TB">
    <property type="taxonomic scope" value="Bacteria"/>
</dbReference>
<dbReference type="OrthoDB" id="6402176at2"/>
<dbReference type="HOGENOM" id="CLU_2068158_0_0_6"/>
<name>A0A0A7EM24_9GAMM</name>
<reference evidence="1 2" key="1">
    <citation type="submission" date="2014-11" db="EMBL/GenBank/DDBJ databases">
        <title>Complete Genome Sequence of Pseudoalteromonas sp. Strain OCN003 Isolated from Kaneohe Bay, Oahu, Hawaii.</title>
        <authorList>
            <person name="Beurmann S."/>
            <person name="Videau P."/>
            <person name="Ushijima B."/>
            <person name="Smith A.M."/>
            <person name="Aeby G.S."/>
            <person name="Callahan S.M."/>
            <person name="Belcaid M."/>
        </authorList>
    </citation>
    <scope>NUCLEOTIDE SEQUENCE [LARGE SCALE GENOMIC DNA]</scope>
    <source>
        <strain evidence="1 2">OCN003</strain>
    </source>
</reference>
<evidence type="ECO:0008006" key="3">
    <source>
        <dbReference type="Google" id="ProtNLM"/>
    </source>
</evidence>
<dbReference type="RefSeq" id="WP_040136714.1">
    <property type="nucleotide sequence ID" value="NZ_CP009889.1"/>
</dbReference>
<dbReference type="PROSITE" id="PS51257">
    <property type="entry name" value="PROKAR_LIPOPROTEIN"/>
    <property type="match status" value="1"/>
</dbReference>
<dbReference type="EMBL" id="CP009889">
    <property type="protein sequence ID" value="AIY67588.1"/>
    <property type="molecule type" value="Genomic_DNA"/>
</dbReference>
<proteinExistence type="predicted"/>
<dbReference type="STRING" id="1348114.OM33_21585"/>
<sequence length="116" mass="13123">MRYALPYFALLVLVGCTSVEKLTIHLHTNSLSDKKISVVKQAFEAKGYRVVYGEQDFSHFLITPLIVAPKEMDAESLRIQQLIVEFLGDFPMIKQGGFKNHRYSGKQIGVYLKGDS</sequence>
<evidence type="ECO:0000313" key="2">
    <source>
        <dbReference type="Proteomes" id="UP000030341"/>
    </source>
</evidence>
<organism evidence="1 2">
    <name type="scientific">Pseudoalteromonas piratica</name>
    <dbReference type="NCBI Taxonomy" id="1348114"/>
    <lineage>
        <taxon>Bacteria</taxon>
        <taxon>Pseudomonadati</taxon>
        <taxon>Pseudomonadota</taxon>
        <taxon>Gammaproteobacteria</taxon>
        <taxon>Alteromonadales</taxon>
        <taxon>Pseudoalteromonadaceae</taxon>
        <taxon>Pseudoalteromonas</taxon>
    </lineage>
</organism>
<evidence type="ECO:0000313" key="1">
    <source>
        <dbReference type="EMBL" id="AIY67588.1"/>
    </source>
</evidence>
<dbReference type="KEGG" id="pseo:OM33_21585"/>
<accession>A0A0A7EM24</accession>